<reference evidence="2" key="1">
    <citation type="submission" date="2022-10" db="EMBL/GenBank/DDBJ databases">
        <title>Vagococcus sp. isolated from poultry meat.</title>
        <authorList>
            <person name="Johansson P."/>
            <person name="Bjorkroth J."/>
        </authorList>
    </citation>
    <scope>NUCLEOTIDE SEQUENCE</scope>
    <source>
        <strain evidence="2">PNs007</strain>
    </source>
</reference>
<feature type="transmembrane region" description="Helical" evidence="1">
    <location>
        <begin position="191"/>
        <end position="208"/>
    </location>
</feature>
<feature type="transmembrane region" description="Helical" evidence="1">
    <location>
        <begin position="78"/>
        <end position="100"/>
    </location>
</feature>
<proteinExistence type="predicted"/>
<organism evidence="2 3">
    <name type="scientific">Vagococcus proximus</name>
    <dbReference type="NCBI Taxonomy" id="2991417"/>
    <lineage>
        <taxon>Bacteria</taxon>
        <taxon>Bacillati</taxon>
        <taxon>Bacillota</taxon>
        <taxon>Bacilli</taxon>
        <taxon>Lactobacillales</taxon>
        <taxon>Enterococcaceae</taxon>
        <taxon>Vagococcus</taxon>
    </lineage>
</organism>
<name>A0ABT5X2K7_9ENTE</name>
<evidence type="ECO:0000313" key="3">
    <source>
        <dbReference type="Proteomes" id="UP001147148"/>
    </source>
</evidence>
<keyword evidence="3" id="KW-1185">Reference proteome</keyword>
<protein>
    <submittedName>
        <fullName evidence="2">Uncharacterized protein</fullName>
    </submittedName>
</protein>
<gene>
    <name evidence="2" type="ORF">OL233_07510</name>
</gene>
<keyword evidence="1" id="KW-0472">Membrane</keyword>
<dbReference type="RefSeq" id="WP_275471717.1">
    <property type="nucleotide sequence ID" value="NZ_JAPDSH010000005.1"/>
</dbReference>
<keyword evidence="1" id="KW-1133">Transmembrane helix</keyword>
<comment type="caution">
    <text evidence="2">The sequence shown here is derived from an EMBL/GenBank/DDBJ whole genome shotgun (WGS) entry which is preliminary data.</text>
</comment>
<evidence type="ECO:0000256" key="1">
    <source>
        <dbReference type="SAM" id="Phobius"/>
    </source>
</evidence>
<accession>A0ABT5X2K7</accession>
<sequence>MSSSPKFNEIMEIYEENPTADKWDFIQDYKKKRKKKKEEQLLNSIKTIKTKGIKKAEILLFEREVSKKIKRKEKNTNLICKVTNYIIVIIIAAAISWMFMGSEELELHVNERRMDIQNEIINDLKTEKRNDDKLEKIEKQLDKVNDIEKIKEKEELLDDTFNFSLKYKTYKVYEKIYSHQFAVKLDIVKNILRLSTLILVALFFIWFSEKQEIKKYENILSFYDSIKTEMDIS</sequence>
<keyword evidence="1" id="KW-0812">Transmembrane</keyword>
<dbReference type="Proteomes" id="UP001147148">
    <property type="component" value="Unassembled WGS sequence"/>
</dbReference>
<evidence type="ECO:0000313" key="2">
    <source>
        <dbReference type="EMBL" id="MDF0480139.1"/>
    </source>
</evidence>
<dbReference type="EMBL" id="JAPDSH010000005">
    <property type="protein sequence ID" value="MDF0480139.1"/>
    <property type="molecule type" value="Genomic_DNA"/>
</dbReference>